<dbReference type="PANTHER" id="PTHR21342:SF1">
    <property type="entry name" value="PHOSPHOPANTETHEINE ADENYLYLTRANSFERASE"/>
    <property type="match status" value="1"/>
</dbReference>
<comment type="subcellular location">
    <subcellularLocation>
        <location evidence="9">Cytoplasm</location>
    </subcellularLocation>
</comment>
<comment type="function">
    <text evidence="9">Reversibly transfers an adenylyl group from ATP to 4'-phosphopantetheine, yielding dephospho-CoA (dPCoA) and pyrophosphate.</text>
</comment>
<dbReference type="CDD" id="cd02163">
    <property type="entry name" value="PPAT"/>
    <property type="match status" value="1"/>
</dbReference>
<dbReference type="EMBL" id="LJCR01000093">
    <property type="protein sequence ID" value="KPV54207.1"/>
    <property type="molecule type" value="Genomic_DNA"/>
</dbReference>
<keyword evidence="2 9" id="KW-0808">Transferase</keyword>
<feature type="binding site" evidence="9">
    <location>
        <begin position="88"/>
        <end position="90"/>
    </location>
    <ligand>
        <name>ATP</name>
        <dbReference type="ChEBI" id="CHEBI:30616"/>
    </ligand>
</feature>
<dbReference type="Proteomes" id="UP000050509">
    <property type="component" value="Unassembled WGS sequence"/>
</dbReference>
<evidence type="ECO:0000256" key="9">
    <source>
        <dbReference type="HAMAP-Rule" id="MF_00151"/>
    </source>
</evidence>
<feature type="site" description="Transition state stabilizer" evidence="9">
    <location>
        <position position="17"/>
    </location>
</feature>
<dbReference type="NCBIfam" id="TIGR01510">
    <property type="entry name" value="coaD_prev_kdtB"/>
    <property type="match status" value="1"/>
</dbReference>
<evidence type="ECO:0000256" key="1">
    <source>
        <dbReference type="ARBA" id="ARBA00022490"/>
    </source>
</evidence>
<comment type="similarity">
    <text evidence="9">Belongs to the bacterial CoaD family.</text>
</comment>
<comment type="subunit">
    <text evidence="9">Homohexamer.</text>
</comment>
<dbReference type="Gene3D" id="3.40.50.620">
    <property type="entry name" value="HUPs"/>
    <property type="match status" value="1"/>
</dbReference>
<feature type="binding site" evidence="9">
    <location>
        <begin position="9"/>
        <end position="10"/>
    </location>
    <ligand>
        <name>ATP</name>
        <dbReference type="ChEBI" id="CHEBI:30616"/>
    </ligand>
</feature>
<dbReference type="SUPFAM" id="SSF52374">
    <property type="entry name" value="Nucleotidylyl transferase"/>
    <property type="match status" value="1"/>
</dbReference>
<dbReference type="NCBIfam" id="TIGR00125">
    <property type="entry name" value="cyt_tran_rel"/>
    <property type="match status" value="1"/>
</dbReference>
<dbReference type="Pfam" id="PF01467">
    <property type="entry name" value="CTP_transf_like"/>
    <property type="match status" value="1"/>
</dbReference>
<dbReference type="InterPro" id="IPR004821">
    <property type="entry name" value="Cyt_trans-like"/>
</dbReference>
<proteinExistence type="inferred from homology"/>
<keyword evidence="5 9" id="KW-0067">ATP-binding</keyword>
<evidence type="ECO:0000256" key="3">
    <source>
        <dbReference type="ARBA" id="ARBA00022695"/>
    </source>
</evidence>
<dbReference type="InterPro" id="IPR014729">
    <property type="entry name" value="Rossmann-like_a/b/a_fold"/>
</dbReference>
<dbReference type="PRINTS" id="PR01020">
    <property type="entry name" value="LPSBIOSNTHSS"/>
</dbReference>
<comment type="pathway">
    <text evidence="9">Cofactor biosynthesis; coenzyme A biosynthesis; CoA from (R)-pantothenate: step 4/5.</text>
</comment>
<dbReference type="GO" id="GO:0005524">
    <property type="term" value="F:ATP binding"/>
    <property type="evidence" value="ECO:0007669"/>
    <property type="project" value="UniProtKB-KW"/>
</dbReference>
<comment type="catalytic activity">
    <reaction evidence="8 9">
        <text>(R)-4'-phosphopantetheine + ATP + H(+) = 3'-dephospho-CoA + diphosphate</text>
        <dbReference type="Rhea" id="RHEA:19801"/>
        <dbReference type="ChEBI" id="CHEBI:15378"/>
        <dbReference type="ChEBI" id="CHEBI:30616"/>
        <dbReference type="ChEBI" id="CHEBI:33019"/>
        <dbReference type="ChEBI" id="CHEBI:57328"/>
        <dbReference type="ChEBI" id="CHEBI:61723"/>
        <dbReference type="EC" id="2.7.7.3"/>
    </reaction>
</comment>
<reference evidence="11 12" key="1">
    <citation type="submission" date="2015-09" db="EMBL/GenBank/DDBJ databases">
        <title>Draft genome sequence of Kouleothrix aurantiaca JCM 19913.</title>
        <authorList>
            <person name="Hemp J."/>
        </authorList>
    </citation>
    <scope>NUCLEOTIDE SEQUENCE [LARGE SCALE GENOMIC DNA]</scope>
    <source>
        <strain evidence="11 12">COM-B</strain>
    </source>
</reference>
<comment type="cofactor">
    <cofactor evidence="9">
        <name>Mg(2+)</name>
        <dbReference type="ChEBI" id="CHEBI:18420"/>
    </cofactor>
</comment>
<evidence type="ECO:0000256" key="4">
    <source>
        <dbReference type="ARBA" id="ARBA00022741"/>
    </source>
</evidence>
<keyword evidence="7 9" id="KW-0173">Coenzyme A biosynthesis</keyword>
<keyword evidence="1 9" id="KW-0963">Cytoplasm</keyword>
<dbReference type="PANTHER" id="PTHR21342">
    <property type="entry name" value="PHOSPHOPANTETHEINE ADENYLYLTRANSFERASE"/>
    <property type="match status" value="1"/>
</dbReference>
<feature type="binding site" evidence="9">
    <location>
        <position position="73"/>
    </location>
    <ligand>
        <name>substrate</name>
    </ligand>
</feature>
<feature type="domain" description="Cytidyltransferase-like" evidence="10">
    <location>
        <begin position="5"/>
        <end position="133"/>
    </location>
</feature>
<evidence type="ECO:0000256" key="8">
    <source>
        <dbReference type="ARBA" id="ARBA00029346"/>
    </source>
</evidence>
<protein>
    <recommendedName>
        <fullName evidence="9">Phosphopantetheine adenylyltransferase</fullName>
        <ecNumber evidence="9">2.7.7.3</ecNumber>
    </recommendedName>
    <alternativeName>
        <fullName evidence="9">Dephospho-CoA pyrophosphorylase</fullName>
    </alternativeName>
    <alternativeName>
        <fullName evidence="9">Pantetheine-phosphate adenylyltransferase</fullName>
        <shortName evidence="9">PPAT</shortName>
    </alternativeName>
</protein>
<feature type="binding site" evidence="9">
    <location>
        <begin position="123"/>
        <end position="129"/>
    </location>
    <ligand>
        <name>ATP</name>
        <dbReference type="ChEBI" id="CHEBI:30616"/>
    </ligand>
</feature>
<feature type="binding site" evidence="9">
    <location>
        <position position="87"/>
    </location>
    <ligand>
        <name>substrate</name>
    </ligand>
</feature>
<dbReference type="InterPro" id="IPR001980">
    <property type="entry name" value="PPAT"/>
</dbReference>
<sequence>MTIAVYPGSFDPITNGHLDIVTRAARLFDTVIMAVFDRPNKNLLFSTDDRIGMVKEATHHLPRVKVDTYSELTIEYVRQVGASVIVRGLRDPRDFDHEFQMAQINNKLAPEIDVVLFMAGHEYTFFSSSTVREIASLGGDVSWLVPPHVVTALKRAYRA</sequence>
<feature type="binding site" evidence="9">
    <location>
        <position position="17"/>
    </location>
    <ligand>
        <name>ATP</name>
        <dbReference type="ChEBI" id="CHEBI:30616"/>
    </ligand>
</feature>
<feature type="binding site" evidence="9">
    <location>
        <position position="98"/>
    </location>
    <ligand>
        <name>ATP</name>
        <dbReference type="ChEBI" id="CHEBI:30616"/>
    </ligand>
</feature>
<keyword evidence="6 9" id="KW-0460">Magnesium</keyword>
<accession>A0A0P9FLV3</accession>
<dbReference type="GO" id="GO:0004595">
    <property type="term" value="F:pantetheine-phosphate adenylyltransferase activity"/>
    <property type="evidence" value="ECO:0007669"/>
    <property type="project" value="UniProtKB-UniRule"/>
</dbReference>
<keyword evidence="12" id="KW-1185">Reference proteome</keyword>
<comment type="caution">
    <text evidence="11">The sequence shown here is derived from an EMBL/GenBank/DDBJ whole genome shotgun (WGS) entry which is preliminary data.</text>
</comment>
<dbReference type="EC" id="2.7.7.3" evidence="9"/>
<keyword evidence="4 9" id="KW-0547">Nucleotide-binding</keyword>
<evidence type="ECO:0000256" key="2">
    <source>
        <dbReference type="ARBA" id="ARBA00022679"/>
    </source>
</evidence>
<evidence type="ECO:0000313" key="11">
    <source>
        <dbReference type="EMBL" id="KPV54207.1"/>
    </source>
</evidence>
<dbReference type="AlphaFoldDB" id="A0A0P9FLV3"/>
<organism evidence="11 12">
    <name type="scientific">Kouleothrix aurantiaca</name>
    <dbReference type="NCBI Taxonomy" id="186479"/>
    <lineage>
        <taxon>Bacteria</taxon>
        <taxon>Bacillati</taxon>
        <taxon>Chloroflexota</taxon>
        <taxon>Chloroflexia</taxon>
        <taxon>Chloroflexales</taxon>
        <taxon>Roseiflexineae</taxon>
        <taxon>Roseiflexaceae</taxon>
        <taxon>Kouleothrix</taxon>
    </lineage>
</organism>
<dbReference type="GO" id="GO:0015937">
    <property type="term" value="P:coenzyme A biosynthetic process"/>
    <property type="evidence" value="ECO:0007669"/>
    <property type="project" value="UniProtKB-UniRule"/>
</dbReference>
<evidence type="ECO:0000256" key="6">
    <source>
        <dbReference type="ARBA" id="ARBA00022842"/>
    </source>
</evidence>
<dbReference type="HAMAP" id="MF_00151">
    <property type="entry name" value="PPAT_bact"/>
    <property type="match status" value="1"/>
</dbReference>
<dbReference type="UniPathway" id="UPA00241">
    <property type="reaction ID" value="UER00355"/>
</dbReference>
<evidence type="ECO:0000259" key="10">
    <source>
        <dbReference type="Pfam" id="PF01467"/>
    </source>
</evidence>
<evidence type="ECO:0000313" key="12">
    <source>
        <dbReference type="Proteomes" id="UP000050509"/>
    </source>
</evidence>
<name>A0A0P9FLV3_9CHLR</name>
<dbReference type="PATRIC" id="fig|186479.3.peg.10847"/>
<feature type="binding site" evidence="9">
    <location>
        <position position="41"/>
    </location>
    <ligand>
        <name>substrate</name>
    </ligand>
</feature>
<keyword evidence="3 9" id="KW-0548">Nucleotidyltransferase</keyword>
<evidence type="ECO:0000256" key="5">
    <source>
        <dbReference type="ARBA" id="ARBA00022840"/>
    </source>
</evidence>
<dbReference type="GO" id="GO:0005737">
    <property type="term" value="C:cytoplasm"/>
    <property type="evidence" value="ECO:0007669"/>
    <property type="project" value="UniProtKB-SubCell"/>
</dbReference>
<feature type="binding site" evidence="9">
    <location>
        <position position="9"/>
    </location>
    <ligand>
        <name>substrate</name>
    </ligand>
</feature>
<gene>
    <name evidence="9 11" type="primary">coaD</name>
    <name evidence="11" type="ORF">SE17_05125</name>
</gene>
<evidence type="ECO:0000256" key="7">
    <source>
        <dbReference type="ARBA" id="ARBA00022993"/>
    </source>
</evidence>